<evidence type="ECO:0000256" key="1">
    <source>
        <dbReference type="ARBA" id="ARBA00004635"/>
    </source>
</evidence>
<evidence type="ECO:0000256" key="2">
    <source>
        <dbReference type="ARBA" id="ARBA00007886"/>
    </source>
</evidence>
<dbReference type="AlphaFoldDB" id="A0A4R3N975"/>
<evidence type="ECO:0000256" key="4">
    <source>
        <dbReference type="ARBA" id="ARBA00022729"/>
    </source>
</evidence>
<comment type="similarity">
    <text evidence="2">Belongs to the GerABKC lipoprotein family.</text>
</comment>
<proteinExistence type="inferred from homology"/>
<dbReference type="PANTHER" id="PTHR35789">
    <property type="entry name" value="SPORE GERMINATION PROTEIN B3"/>
    <property type="match status" value="1"/>
</dbReference>
<dbReference type="Proteomes" id="UP000294650">
    <property type="component" value="Unassembled WGS sequence"/>
</dbReference>
<dbReference type="RefSeq" id="WP_132371251.1">
    <property type="nucleotide sequence ID" value="NZ_SMAN01000004.1"/>
</dbReference>
<keyword evidence="3" id="KW-0309">Germination</keyword>
<evidence type="ECO:0000259" key="9">
    <source>
        <dbReference type="Pfam" id="PF25198"/>
    </source>
</evidence>
<keyword evidence="5" id="KW-0472">Membrane</keyword>
<sequence>MKHNSLVKVIGWILILMFLSACWNAKSIEQLFYAHSIGVDYRDDKYWIYLQIVNFSGASPGQNGGGGEQPSEIAVGVGKGDTFAEAVHDLYPATQRRVFWGHLSSIIFTENALRHQFMNTLDTFNRFNESRPTLWIYATDQSPEEALSTMPVAGQNAIFSYLGEPWESYEQSVLIQPIKMNRLIASINEPGKTTLLPMIRVAGDRWINTEEQVPNLLIDDIAVIQDKQFKGSLTEDEMLGVRWIQGVKARTPIIVKQKDKAVATFIATSADSKITPNMNEGMPTFDIQTRVKGYVIELKKEVTKNYLEKQLKKKIKEQIERTFQAGLEIESDIYSFSHVLYKKNPEQWDQLEEKGYLNINKESLSSINVEINIDHAGSEKLLLE</sequence>
<organism evidence="10 11">
    <name type="scientific">Melghiribacillus thermohalophilus</name>
    <dbReference type="NCBI Taxonomy" id="1324956"/>
    <lineage>
        <taxon>Bacteria</taxon>
        <taxon>Bacillati</taxon>
        <taxon>Bacillota</taxon>
        <taxon>Bacilli</taxon>
        <taxon>Bacillales</taxon>
        <taxon>Bacillaceae</taxon>
        <taxon>Melghiribacillus</taxon>
    </lineage>
</organism>
<accession>A0A4R3N975</accession>
<dbReference type="NCBIfam" id="TIGR02887">
    <property type="entry name" value="spore_ger_x_C"/>
    <property type="match status" value="1"/>
</dbReference>
<dbReference type="Gene3D" id="3.30.300.210">
    <property type="entry name" value="Nutrient germinant receptor protein C, domain 3"/>
    <property type="match status" value="1"/>
</dbReference>
<dbReference type="GO" id="GO:0009847">
    <property type="term" value="P:spore germination"/>
    <property type="evidence" value="ECO:0007669"/>
    <property type="project" value="InterPro"/>
</dbReference>
<dbReference type="PROSITE" id="PS51257">
    <property type="entry name" value="PROKAR_LIPOPROTEIN"/>
    <property type="match status" value="1"/>
</dbReference>
<dbReference type="OrthoDB" id="2380468at2"/>
<keyword evidence="6" id="KW-0564">Palmitate</keyword>
<protein>
    <submittedName>
        <fullName evidence="10">Ger(X)C family germination protein</fullName>
    </submittedName>
</protein>
<evidence type="ECO:0000313" key="10">
    <source>
        <dbReference type="EMBL" id="TCT25091.1"/>
    </source>
</evidence>
<reference evidence="10 11" key="1">
    <citation type="submission" date="2019-03" db="EMBL/GenBank/DDBJ databases">
        <title>Genomic Encyclopedia of Type Strains, Phase IV (KMG-IV): sequencing the most valuable type-strain genomes for metagenomic binning, comparative biology and taxonomic classification.</title>
        <authorList>
            <person name="Goeker M."/>
        </authorList>
    </citation>
    <scope>NUCLEOTIDE SEQUENCE [LARGE SCALE GENOMIC DNA]</scope>
    <source>
        <strain evidence="10 11">DSM 25894</strain>
    </source>
</reference>
<dbReference type="InterPro" id="IPR038501">
    <property type="entry name" value="Spore_GerAC_C_sf"/>
</dbReference>
<keyword evidence="4" id="KW-0732">Signal</keyword>
<gene>
    <name evidence="10" type="ORF">EDD68_104166</name>
</gene>
<keyword evidence="11" id="KW-1185">Reference proteome</keyword>
<comment type="subcellular location">
    <subcellularLocation>
        <location evidence="1">Membrane</location>
        <topology evidence="1">Lipid-anchor</topology>
    </subcellularLocation>
</comment>
<evidence type="ECO:0000256" key="3">
    <source>
        <dbReference type="ARBA" id="ARBA00022544"/>
    </source>
</evidence>
<keyword evidence="7" id="KW-0449">Lipoprotein</keyword>
<evidence type="ECO:0000313" key="11">
    <source>
        <dbReference type="Proteomes" id="UP000294650"/>
    </source>
</evidence>
<dbReference type="Pfam" id="PF05504">
    <property type="entry name" value="Spore_GerAC"/>
    <property type="match status" value="1"/>
</dbReference>
<evidence type="ECO:0000259" key="8">
    <source>
        <dbReference type="Pfam" id="PF05504"/>
    </source>
</evidence>
<dbReference type="InterPro" id="IPR046953">
    <property type="entry name" value="Spore_GerAC-like_C"/>
</dbReference>
<dbReference type="GO" id="GO:0016020">
    <property type="term" value="C:membrane"/>
    <property type="evidence" value="ECO:0007669"/>
    <property type="project" value="UniProtKB-SubCell"/>
</dbReference>
<feature type="domain" description="Spore germination GerAC-like C-terminal" evidence="8">
    <location>
        <begin position="220"/>
        <end position="377"/>
    </location>
</feature>
<dbReference type="InterPro" id="IPR057336">
    <property type="entry name" value="GerAC_N"/>
</dbReference>
<dbReference type="Pfam" id="PF25198">
    <property type="entry name" value="Spore_GerAC_N"/>
    <property type="match status" value="1"/>
</dbReference>
<evidence type="ECO:0000256" key="7">
    <source>
        <dbReference type="ARBA" id="ARBA00023288"/>
    </source>
</evidence>
<comment type="caution">
    <text evidence="10">The sequence shown here is derived from an EMBL/GenBank/DDBJ whole genome shotgun (WGS) entry which is preliminary data.</text>
</comment>
<evidence type="ECO:0000256" key="6">
    <source>
        <dbReference type="ARBA" id="ARBA00023139"/>
    </source>
</evidence>
<dbReference type="PANTHER" id="PTHR35789:SF1">
    <property type="entry name" value="SPORE GERMINATION PROTEIN B3"/>
    <property type="match status" value="1"/>
</dbReference>
<evidence type="ECO:0000256" key="5">
    <source>
        <dbReference type="ARBA" id="ARBA00023136"/>
    </source>
</evidence>
<name>A0A4R3N975_9BACI</name>
<dbReference type="InterPro" id="IPR008844">
    <property type="entry name" value="Spore_GerAC-like"/>
</dbReference>
<dbReference type="EMBL" id="SMAN01000004">
    <property type="protein sequence ID" value="TCT25091.1"/>
    <property type="molecule type" value="Genomic_DNA"/>
</dbReference>
<feature type="domain" description="Spore germination protein N-terminal" evidence="9">
    <location>
        <begin position="25"/>
        <end position="201"/>
    </location>
</feature>